<organism evidence="2">
    <name type="scientific">freshwater metagenome</name>
    <dbReference type="NCBI Taxonomy" id="449393"/>
    <lineage>
        <taxon>unclassified sequences</taxon>
        <taxon>metagenomes</taxon>
        <taxon>ecological metagenomes</taxon>
    </lineage>
</organism>
<name>A0A6J6CDZ5_9ZZZZ</name>
<proteinExistence type="predicted"/>
<keyword evidence="1" id="KW-0175">Coiled coil</keyword>
<dbReference type="EMBL" id="CAEZSR010000023">
    <property type="protein sequence ID" value="CAB4549504.1"/>
    <property type="molecule type" value="Genomic_DNA"/>
</dbReference>
<accession>A0A6J6CDZ5</accession>
<sequence length="157" mass="17018">MASIPTFPSIDLSKLDLSKLDLSKLDLSRFEVAGVDTDKVLGLVRDAAYVVIGFGVLSVQQVQVRRRELRATLEQRAARLGIAKDQLDDVISQIETRLGELDQRLEGIETKLDEAVESAIDAMGERLPEQAGALLGQAHEAAKAARKQVRGLLVSAA</sequence>
<protein>
    <submittedName>
        <fullName evidence="2">Unannotated protein</fullName>
    </submittedName>
</protein>
<evidence type="ECO:0000313" key="2">
    <source>
        <dbReference type="EMBL" id="CAB4549504.1"/>
    </source>
</evidence>
<feature type="coiled-coil region" evidence="1">
    <location>
        <begin position="84"/>
        <end position="118"/>
    </location>
</feature>
<dbReference type="AlphaFoldDB" id="A0A6J6CDZ5"/>
<gene>
    <name evidence="2" type="ORF">UFOPK1493_00943</name>
</gene>
<evidence type="ECO:0000256" key="1">
    <source>
        <dbReference type="SAM" id="Coils"/>
    </source>
</evidence>
<reference evidence="2" key="1">
    <citation type="submission" date="2020-05" db="EMBL/GenBank/DDBJ databases">
        <authorList>
            <person name="Chiriac C."/>
            <person name="Salcher M."/>
            <person name="Ghai R."/>
            <person name="Kavagutti S V."/>
        </authorList>
    </citation>
    <scope>NUCLEOTIDE SEQUENCE</scope>
</reference>